<organism evidence="1 2">
    <name type="scientific">Thauera terpenica 58Eu</name>
    <dbReference type="NCBI Taxonomy" id="1348657"/>
    <lineage>
        <taxon>Bacteria</taxon>
        <taxon>Pseudomonadati</taxon>
        <taxon>Pseudomonadota</taxon>
        <taxon>Betaproteobacteria</taxon>
        <taxon>Rhodocyclales</taxon>
        <taxon>Zoogloeaceae</taxon>
        <taxon>Thauera</taxon>
    </lineage>
</organism>
<dbReference type="Proteomes" id="UP000015455">
    <property type="component" value="Unassembled WGS sequence"/>
</dbReference>
<dbReference type="PATRIC" id="fig|1348657.5.peg.1558"/>
<protein>
    <submittedName>
        <fullName evidence="1">Uncharacterized protein</fullName>
    </submittedName>
</protein>
<reference evidence="1 2" key="1">
    <citation type="submission" date="2013-06" db="EMBL/GenBank/DDBJ databases">
        <title>Draft genome sequence of Thauera terpenica.</title>
        <authorList>
            <person name="Liu B."/>
            <person name="Frostegard A.H."/>
            <person name="Shapleigh J.P."/>
        </authorList>
    </citation>
    <scope>NUCLEOTIDE SEQUENCE [LARGE SCALE GENOMIC DNA]</scope>
    <source>
        <strain evidence="1 2">58Eu</strain>
    </source>
</reference>
<evidence type="ECO:0000313" key="1">
    <source>
        <dbReference type="EMBL" id="EPZ16142.1"/>
    </source>
</evidence>
<dbReference type="STRING" id="1348657.M622_02905"/>
<dbReference type="AlphaFoldDB" id="S9ZRK5"/>
<name>S9ZRK5_9RHOO</name>
<dbReference type="EMBL" id="ATJV01000048">
    <property type="protein sequence ID" value="EPZ16142.1"/>
    <property type="molecule type" value="Genomic_DNA"/>
</dbReference>
<dbReference type="OrthoDB" id="8563361at2"/>
<gene>
    <name evidence="1" type="ORF">M622_02905</name>
</gene>
<proteinExistence type="predicted"/>
<comment type="caution">
    <text evidence="1">The sequence shown here is derived from an EMBL/GenBank/DDBJ whole genome shotgun (WGS) entry which is preliminary data.</text>
</comment>
<dbReference type="RefSeq" id="WP_021248983.1">
    <property type="nucleotide sequence ID" value="NZ_ATJV01000048.1"/>
</dbReference>
<evidence type="ECO:0000313" key="2">
    <source>
        <dbReference type="Proteomes" id="UP000015455"/>
    </source>
</evidence>
<keyword evidence="2" id="KW-1185">Reference proteome</keyword>
<sequence>MSSTASLGDAPLGQAPFRSGFDAALTGLEAECDGGGPLEGTHFAGRQYFTGRLTGHYRDFGPYPWRWYLLDSLTRKPDGFTHDSVWCDGESLYPVSDPAKSIEQYCKTE</sequence>
<accession>S9ZRK5</accession>